<dbReference type="InterPro" id="IPR000504">
    <property type="entry name" value="RRM_dom"/>
</dbReference>
<organism evidence="9 10">
    <name type="scientific">Mytilus edulis</name>
    <name type="common">Blue mussel</name>
    <dbReference type="NCBI Taxonomy" id="6550"/>
    <lineage>
        <taxon>Eukaryota</taxon>
        <taxon>Metazoa</taxon>
        <taxon>Spiralia</taxon>
        <taxon>Lophotrochozoa</taxon>
        <taxon>Mollusca</taxon>
        <taxon>Bivalvia</taxon>
        <taxon>Autobranchia</taxon>
        <taxon>Pteriomorphia</taxon>
        <taxon>Mytilida</taxon>
        <taxon>Mytiloidea</taxon>
        <taxon>Mytilidae</taxon>
        <taxon>Mytilinae</taxon>
        <taxon>Mytilus</taxon>
    </lineage>
</organism>
<dbReference type="InterPro" id="IPR006630">
    <property type="entry name" value="La_HTH"/>
</dbReference>
<evidence type="ECO:0000256" key="2">
    <source>
        <dbReference type="ARBA" id="ARBA00022884"/>
    </source>
</evidence>
<dbReference type="Gene3D" id="1.10.10.10">
    <property type="entry name" value="Winged helix-like DNA-binding domain superfamily/Winged helix DNA-binding domain"/>
    <property type="match status" value="1"/>
</dbReference>
<feature type="region of interest" description="Disordered" evidence="6">
    <location>
        <begin position="1"/>
        <end position="51"/>
    </location>
</feature>
<dbReference type="Pfam" id="PF08777">
    <property type="entry name" value="RRM_3"/>
    <property type="match status" value="1"/>
</dbReference>
<dbReference type="InterPro" id="IPR002344">
    <property type="entry name" value="Lupus_La"/>
</dbReference>
<dbReference type="InterPro" id="IPR012677">
    <property type="entry name" value="Nucleotide-bd_a/b_plait_sf"/>
</dbReference>
<keyword evidence="3" id="KW-0539">Nucleus</keyword>
<evidence type="ECO:0000313" key="9">
    <source>
        <dbReference type="EMBL" id="CAG2249932.1"/>
    </source>
</evidence>
<evidence type="ECO:0000256" key="3">
    <source>
        <dbReference type="ARBA" id="ARBA00023242"/>
    </source>
</evidence>
<evidence type="ECO:0000313" key="10">
    <source>
        <dbReference type="Proteomes" id="UP000683360"/>
    </source>
</evidence>
<feature type="coiled-coil region" evidence="5">
    <location>
        <begin position="244"/>
        <end position="279"/>
    </location>
</feature>
<dbReference type="PROSITE" id="PS50961">
    <property type="entry name" value="HTH_LA"/>
    <property type="match status" value="1"/>
</dbReference>
<feature type="region of interest" description="Disordered" evidence="6">
    <location>
        <begin position="379"/>
        <end position="412"/>
    </location>
</feature>
<dbReference type="GO" id="GO:0045727">
    <property type="term" value="P:positive regulation of translation"/>
    <property type="evidence" value="ECO:0007669"/>
    <property type="project" value="TreeGrafter"/>
</dbReference>
<feature type="domain" description="XRRM" evidence="8">
    <location>
        <begin position="279"/>
        <end position="401"/>
    </location>
</feature>
<dbReference type="GO" id="GO:1990904">
    <property type="term" value="C:ribonucleoprotein complex"/>
    <property type="evidence" value="ECO:0007669"/>
    <property type="project" value="UniProtKB-UniRule"/>
</dbReference>
<evidence type="ECO:0000256" key="1">
    <source>
        <dbReference type="ARBA" id="ARBA00004123"/>
    </source>
</evidence>
<sequence>MADTENSPPADDVDMKAGGDAETNNKSPNGEVKVEIKDEPEPEPEVLGPPNGLEKKIIKQMEYYFGDVNLPRDRYLQEQIKLDNDGWVALAVFTRFNRLKVLTTNHNIIAKAIRKASSGLISISKDGVFVRRNPDMAVPENTEEWRGPRHMLYVNFSLLQLKSREHRKGFPLKVSLDKLIIFFDKLGAGDVDTVFMRRNPNREFKGSVYVTFHTTEGMEKFMNLGEIKYEDKVLEKKTKMDYFKEKEEEKKKKKLEQLRKKKEEQKKREEEERQRVIDAMQVGSVLCVENITAIDTEREAIKNYFTDFAPVAWVDFDTGDTKACVRFEEAGKAEDVLEKAKAANEDKIVINNCELEVRVLEGEEEIVHWRKILRDQDEKKRKAAVKEKGRDHRDRGPRSKRSRDDNNDDNDKNFKYCKIVYLS</sequence>
<name>A0A8S3V785_MYTED</name>
<proteinExistence type="predicted"/>
<gene>
    <name evidence="9" type="ORF">MEDL_61676</name>
</gene>
<dbReference type="GO" id="GO:0003729">
    <property type="term" value="F:mRNA binding"/>
    <property type="evidence" value="ECO:0007669"/>
    <property type="project" value="TreeGrafter"/>
</dbReference>
<dbReference type="InterPro" id="IPR035979">
    <property type="entry name" value="RBD_domain_sf"/>
</dbReference>
<evidence type="ECO:0000259" key="7">
    <source>
        <dbReference type="PROSITE" id="PS50961"/>
    </source>
</evidence>
<dbReference type="PROSITE" id="PS51939">
    <property type="entry name" value="XRRM"/>
    <property type="match status" value="1"/>
</dbReference>
<dbReference type="GO" id="GO:0008033">
    <property type="term" value="P:tRNA processing"/>
    <property type="evidence" value="ECO:0007669"/>
    <property type="project" value="TreeGrafter"/>
</dbReference>
<accession>A0A8S3V785</accession>
<reference evidence="9" key="1">
    <citation type="submission" date="2021-03" db="EMBL/GenBank/DDBJ databases">
        <authorList>
            <person name="Bekaert M."/>
        </authorList>
    </citation>
    <scope>NUCLEOTIDE SEQUENCE</scope>
</reference>
<dbReference type="OrthoDB" id="439993at2759"/>
<dbReference type="PANTHER" id="PTHR22792:SF166">
    <property type="entry name" value="LUPUS LA PROTEIN HOMOLOG"/>
    <property type="match status" value="1"/>
</dbReference>
<dbReference type="InterPro" id="IPR036390">
    <property type="entry name" value="WH_DNA-bd_sf"/>
</dbReference>
<dbReference type="EMBL" id="CAJPWZ010003022">
    <property type="protein sequence ID" value="CAG2249932.1"/>
    <property type="molecule type" value="Genomic_DNA"/>
</dbReference>
<dbReference type="Pfam" id="PF05383">
    <property type="entry name" value="La"/>
    <property type="match status" value="1"/>
</dbReference>
<dbReference type="AlphaFoldDB" id="A0A8S3V785"/>
<dbReference type="SUPFAM" id="SSF46785">
    <property type="entry name" value="Winged helix' DNA-binding domain"/>
    <property type="match status" value="1"/>
</dbReference>
<dbReference type="SUPFAM" id="SSF54928">
    <property type="entry name" value="RNA-binding domain, RBD"/>
    <property type="match status" value="1"/>
</dbReference>
<dbReference type="GO" id="GO:0005634">
    <property type="term" value="C:nucleus"/>
    <property type="evidence" value="ECO:0007669"/>
    <property type="project" value="UniProtKB-SubCell"/>
</dbReference>
<dbReference type="PRINTS" id="PR00302">
    <property type="entry name" value="LUPUSLA"/>
</dbReference>
<feature type="domain" description="HTH La-type RNA-binding" evidence="7">
    <location>
        <begin position="47"/>
        <end position="140"/>
    </location>
</feature>
<dbReference type="PANTHER" id="PTHR22792">
    <property type="entry name" value="LUPUS LA PROTEIN-RELATED"/>
    <property type="match status" value="1"/>
</dbReference>
<dbReference type="GO" id="GO:0005829">
    <property type="term" value="C:cytosol"/>
    <property type="evidence" value="ECO:0007669"/>
    <property type="project" value="TreeGrafter"/>
</dbReference>
<comment type="caution">
    <text evidence="9">The sequence shown here is derived from an EMBL/GenBank/DDBJ whole genome shotgun (WGS) entry which is preliminary data.</text>
</comment>
<keyword evidence="2 4" id="KW-0694">RNA-binding</keyword>
<dbReference type="InterPro" id="IPR045180">
    <property type="entry name" value="La_dom_prot"/>
</dbReference>
<dbReference type="Gene3D" id="3.30.70.330">
    <property type="match status" value="2"/>
</dbReference>
<comment type="subcellular location">
    <subcellularLocation>
        <location evidence="1">Nucleus</location>
    </subcellularLocation>
</comment>
<dbReference type="SMART" id="SM00715">
    <property type="entry name" value="LA"/>
    <property type="match status" value="1"/>
</dbReference>
<evidence type="ECO:0000256" key="4">
    <source>
        <dbReference type="PROSITE-ProRule" id="PRU00332"/>
    </source>
</evidence>
<dbReference type="GO" id="GO:0010494">
    <property type="term" value="C:cytoplasmic stress granule"/>
    <property type="evidence" value="ECO:0007669"/>
    <property type="project" value="TreeGrafter"/>
</dbReference>
<dbReference type="InterPro" id="IPR014886">
    <property type="entry name" value="La_xRRM"/>
</dbReference>
<keyword evidence="5" id="KW-0175">Coiled coil</keyword>
<evidence type="ECO:0000256" key="6">
    <source>
        <dbReference type="SAM" id="MobiDB-lite"/>
    </source>
</evidence>
<dbReference type="InterPro" id="IPR036388">
    <property type="entry name" value="WH-like_DNA-bd_sf"/>
</dbReference>
<protein>
    <submittedName>
        <fullName evidence="9">LA</fullName>
    </submittedName>
</protein>
<keyword evidence="10" id="KW-1185">Reference proteome</keyword>
<dbReference type="Proteomes" id="UP000683360">
    <property type="component" value="Unassembled WGS sequence"/>
</dbReference>
<dbReference type="CDD" id="cd12291">
    <property type="entry name" value="RRM1_La"/>
    <property type="match status" value="1"/>
</dbReference>
<evidence type="ECO:0000259" key="8">
    <source>
        <dbReference type="PROSITE" id="PS51939"/>
    </source>
</evidence>
<dbReference type="SMART" id="SM00360">
    <property type="entry name" value="RRM"/>
    <property type="match status" value="2"/>
</dbReference>
<evidence type="ECO:0000256" key="5">
    <source>
        <dbReference type="SAM" id="Coils"/>
    </source>
</evidence>